<proteinExistence type="inferred from homology"/>
<dbReference type="EC" id="1.1.1.133" evidence="2"/>
<dbReference type="CDD" id="cd05254">
    <property type="entry name" value="dTDP_HR_like_SDR_e"/>
    <property type="match status" value="1"/>
</dbReference>
<name>A0ABY6P1K0_9NOCA</name>
<dbReference type="InterPro" id="IPR029903">
    <property type="entry name" value="RmlD-like-bd"/>
</dbReference>
<keyword evidence="2" id="KW-0521">NADP</keyword>
<keyword evidence="2 4" id="KW-0560">Oxidoreductase</keyword>
<dbReference type="GO" id="GO:0008831">
    <property type="term" value="F:dTDP-4-dehydrorhamnose reductase activity"/>
    <property type="evidence" value="ECO:0007669"/>
    <property type="project" value="UniProtKB-EC"/>
</dbReference>
<dbReference type="InterPro" id="IPR036291">
    <property type="entry name" value="NAD(P)-bd_dom_sf"/>
</dbReference>
<evidence type="ECO:0000313" key="5">
    <source>
        <dbReference type="Proteomes" id="UP001164965"/>
    </source>
</evidence>
<dbReference type="Gene3D" id="3.90.25.10">
    <property type="entry name" value="UDP-galactose 4-epimerase, domain 1"/>
    <property type="match status" value="1"/>
</dbReference>
<sequence>MSPAPTRLLVPGGHGQLGTDVAEQARSAGHEVTAPGSRELDITDAAAVDAAVAGVDVVVNCAAHTAVDAAESEPDAAAAVNETGPGLLARACARHGVRLVHVSTDYVFPGDAETPYEPGDPTGPRSVYGRTKLAGEQAVLAALPGAHVVRTAWVYGAAGANFVRTMARLEGERETLTVVDDQHGSPTWTGDLAAGLLELAARTDLPGGVLHATNGGSTTWCGFARAVFAEIDADPARVQPCTTADFPRPAPRPAYSVLSGTAWAAAGLTPLRPWRDALHRAVSLGGLLPTPS</sequence>
<comment type="similarity">
    <text evidence="1 2">Belongs to the dTDP-4-dehydrorhamnose reductase family.</text>
</comment>
<comment type="pathway">
    <text evidence="2">Carbohydrate biosynthesis; dTDP-L-rhamnose biosynthesis.</text>
</comment>
<evidence type="ECO:0000256" key="2">
    <source>
        <dbReference type="RuleBase" id="RU364082"/>
    </source>
</evidence>
<feature type="domain" description="RmlD-like substrate binding" evidence="3">
    <location>
        <begin position="7"/>
        <end position="282"/>
    </location>
</feature>
<protein>
    <recommendedName>
        <fullName evidence="2">dTDP-4-dehydrorhamnose reductase</fullName>
        <ecNumber evidence="2">1.1.1.133</ecNumber>
    </recommendedName>
</protein>
<evidence type="ECO:0000256" key="1">
    <source>
        <dbReference type="ARBA" id="ARBA00010944"/>
    </source>
</evidence>
<dbReference type="RefSeq" id="WP_265383643.1">
    <property type="nucleotide sequence ID" value="NZ_CP110615.1"/>
</dbReference>
<evidence type="ECO:0000313" key="4">
    <source>
        <dbReference type="EMBL" id="UZJ25539.1"/>
    </source>
</evidence>
<accession>A0ABY6P1K0</accession>
<dbReference type="InterPro" id="IPR005913">
    <property type="entry name" value="dTDP_dehydrorham_reduct"/>
</dbReference>
<evidence type="ECO:0000259" key="3">
    <source>
        <dbReference type="Pfam" id="PF04321"/>
    </source>
</evidence>
<comment type="function">
    <text evidence="2">Catalyzes the reduction of dTDP-6-deoxy-L-lyxo-4-hexulose to yield dTDP-L-rhamnose.</text>
</comment>
<dbReference type="Proteomes" id="UP001164965">
    <property type="component" value="Chromosome"/>
</dbReference>
<gene>
    <name evidence="4" type="primary">rfbD</name>
    <name evidence="4" type="ORF">RHODO2019_03465</name>
</gene>
<dbReference type="NCBIfam" id="TIGR01214">
    <property type="entry name" value="rmlD"/>
    <property type="match status" value="1"/>
</dbReference>
<organism evidence="4 5">
    <name type="scientific">Rhodococcus antarcticus</name>
    <dbReference type="NCBI Taxonomy" id="2987751"/>
    <lineage>
        <taxon>Bacteria</taxon>
        <taxon>Bacillati</taxon>
        <taxon>Actinomycetota</taxon>
        <taxon>Actinomycetes</taxon>
        <taxon>Mycobacteriales</taxon>
        <taxon>Nocardiaceae</taxon>
        <taxon>Rhodococcus</taxon>
    </lineage>
</organism>
<dbReference type="Pfam" id="PF04321">
    <property type="entry name" value="RmlD_sub_bind"/>
    <property type="match status" value="1"/>
</dbReference>
<dbReference type="EMBL" id="CP110615">
    <property type="protein sequence ID" value="UZJ25539.1"/>
    <property type="molecule type" value="Genomic_DNA"/>
</dbReference>
<reference evidence="4" key="1">
    <citation type="submission" date="2022-10" db="EMBL/GenBank/DDBJ databases">
        <title>Rhodococcus sp.75.</title>
        <authorList>
            <person name="Sun M."/>
        </authorList>
    </citation>
    <scope>NUCLEOTIDE SEQUENCE</scope>
    <source>
        <strain evidence="4">75</strain>
    </source>
</reference>
<dbReference type="Gene3D" id="3.40.50.720">
    <property type="entry name" value="NAD(P)-binding Rossmann-like Domain"/>
    <property type="match status" value="1"/>
</dbReference>
<dbReference type="PANTHER" id="PTHR10491">
    <property type="entry name" value="DTDP-4-DEHYDRORHAMNOSE REDUCTASE"/>
    <property type="match status" value="1"/>
</dbReference>
<keyword evidence="5" id="KW-1185">Reference proteome</keyword>
<dbReference type="PANTHER" id="PTHR10491:SF4">
    <property type="entry name" value="METHIONINE ADENOSYLTRANSFERASE 2 SUBUNIT BETA"/>
    <property type="match status" value="1"/>
</dbReference>
<dbReference type="SUPFAM" id="SSF51735">
    <property type="entry name" value="NAD(P)-binding Rossmann-fold domains"/>
    <property type="match status" value="1"/>
</dbReference>